<sequence length="369" mass="39152">MFHLPARNFGVLLGLLSVVIPVAGRAQDDVAVTPVIQGLDTPWAVATLPDGGFLVTERDGALLHIGDGAANTVRGVPDVQVGGQGGLLDVTVARDFAQSRDIFLTYSKPQARGAGTALAVARLAEDGSRLENLQVIFESAPGSSGGRHFGSRVVEAPDGTLFVTIGDRGDRPSAQDLSNHNGTVVRVNRDGSVPADNPFVGQTGIQPEIWSFGHRNAQGADFDASGQLWTSEHGARGGDELNIVKKGANFGWPVISYGRHYSGGRIGEGTSKPGMEQPVHYWDPSMAPSGLMVYQGDMFPDWRGDIFVGSLKFDYIARLEVSGTSAHEAEQIDMSETGRVRDIIEAPDGSILFISVGDGTVYRMARPGA</sequence>
<evidence type="ECO:0000313" key="3">
    <source>
        <dbReference type="Proteomes" id="UP000436522"/>
    </source>
</evidence>
<proteinExistence type="predicted"/>
<dbReference type="Pfam" id="PF07995">
    <property type="entry name" value="GSDH"/>
    <property type="match status" value="1"/>
</dbReference>
<dbReference type="AlphaFoldDB" id="A0A640VVE5"/>
<accession>A0A640VVE5</accession>
<dbReference type="SUPFAM" id="SSF50952">
    <property type="entry name" value="Soluble quinoprotein glucose dehydrogenase"/>
    <property type="match status" value="1"/>
</dbReference>
<dbReference type="OrthoDB" id="9770043at2"/>
<name>A0A640VVE5_9RHOB</name>
<comment type="caution">
    <text evidence="2">The sequence shown here is derived from an EMBL/GenBank/DDBJ whole genome shotgun (WGS) entry which is preliminary data.</text>
</comment>
<evidence type="ECO:0000259" key="1">
    <source>
        <dbReference type="Pfam" id="PF07995"/>
    </source>
</evidence>
<reference evidence="2 3" key="1">
    <citation type="submission" date="2019-12" db="EMBL/GenBank/DDBJ databases">
        <title>Roseobacter cerasinus sp. nov., isolated from seawater around aquaculture.</title>
        <authorList>
            <person name="Muramatsu S."/>
            <person name="Takabe Y."/>
            <person name="Mori K."/>
            <person name="Takaichi S."/>
            <person name="Hanada S."/>
        </authorList>
    </citation>
    <scope>NUCLEOTIDE SEQUENCE [LARGE SCALE GENOMIC DNA]</scope>
    <source>
        <strain evidence="2 3">AI77</strain>
    </source>
</reference>
<dbReference type="EMBL" id="BLIV01000003">
    <property type="protein sequence ID" value="GFE50206.1"/>
    <property type="molecule type" value="Genomic_DNA"/>
</dbReference>
<feature type="domain" description="Glucose/Sorbosone dehydrogenase" evidence="1">
    <location>
        <begin position="39"/>
        <end position="362"/>
    </location>
</feature>
<dbReference type="InterPro" id="IPR012938">
    <property type="entry name" value="Glc/Sorbosone_DH"/>
</dbReference>
<dbReference type="Proteomes" id="UP000436522">
    <property type="component" value="Unassembled WGS sequence"/>
</dbReference>
<organism evidence="2 3">
    <name type="scientific">Roseobacter cerasinus</name>
    <dbReference type="NCBI Taxonomy" id="2602289"/>
    <lineage>
        <taxon>Bacteria</taxon>
        <taxon>Pseudomonadati</taxon>
        <taxon>Pseudomonadota</taxon>
        <taxon>Alphaproteobacteria</taxon>
        <taxon>Rhodobacterales</taxon>
        <taxon>Roseobacteraceae</taxon>
        <taxon>Roseobacter</taxon>
    </lineage>
</organism>
<dbReference type="RefSeq" id="WP_159976697.1">
    <property type="nucleotide sequence ID" value="NZ_BLIV01000003.1"/>
</dbReference>
<gene>
    <name evidence="2" type="ORF">So717_19590</name>
</gene>
<dbReference type="Gene3D" id="2.120.10.30">
    <property type="entry name" value="TolB, C-terminal domain"/>
    <property type="match status" value="1"/>
</dbReference>
<dbReference type="InterPro" id="IPR011042">
    <property type="entry name" value="6-blade_b-propeller_TolB-like"/>
</dbReference>
<dbReference type="PANTHER" id="PTHR19328:SF75">
    <property type="entry name" value="ALDOSE SUGAR DEHYDROGENASE YLII"/>
    <property type="match status" value="1"/>
</dbReference>
<protein>
    <submittedName>
        <fullName evidence="2">Glucose sorbosone dehydrogenase</fullName>
    </submittedName>
</protein>
<keyword evidence="3" id="KW-1185">Reference proteome</keyword>
<evidence type="ECO:0000313" key="2">
    <source>
        <dbReference type="EMBL" id="GFE50206.1"/>
    </source>
</evidence>
<dbReference type="InterPro" id="IPR011041">
    <property type="entry name" value="Quinoprot_gluc/sorb_DH_b-prop"/>
</dbReference>
<dbReference type="PANTHER" id="PTHR19328">
    <property type="entry name" value="HEDGEHOG-INTERACTING PROTEIN"/>
    <property type="match status" value="1"/>
</dbReference>